<reference evidence="6" key="1">
    <citation type="submission" date="2023-09" db="UniProtKB">
        <authorList>
            <consortium name="Ensembl"/>
        </authorList>
    </citation>
    <scope>IDENTIFICATION</scope>
</reference>
<dbReference type="GO" id="GO:0030250">
    <property type="term" value="F:guanylate cyclase activator activity"/>
    <property type="evidence" value="ECO:0007669"/>
    <property type="project" value="InterPro"/>
</dbReference>
<dbReference type="Pfam" id="PF02058">
    <property type="entry name" value="Guanylin"/>
    <property type="match status" value="1"/>
</dbReference>
<sequence length="98" mass="11361">IVSSCIVLLMLETTFEAVKQLKKLMALYDANTQLTKKNVEDVCANSLLPLVFYQVCQEEEICNVFSTVVKHKTVVRKNKKLASKPLHSWFLWQWHCMS</sequence>
<dbReference type="GeneTree" id="ENSGT00940000177237"/>
<organism evidence="6">
    <name type="scientific">Stegastes partitus</name>
    <name type="common">bicolor damselfish</name>
    <dbReference type="NCBI Taxonomy" id="144197"/>
    <lineage>
        <taxon>Eukaryota</taxon>
        <taxon>Metazoa</taxon>
        <taxon>Chordata</taxon>
        <taxon>Craniata</taxon>
        <taxon>Vertebrata</taxon>
        <taxon>Euteleostomi</taxon>
        <taxon>Actinopterygii</taxon>
        <taxon>Neopterygii</taxon>
        <taxon>Teleostei</taxon>
        <taxon>Neoteleostei</taxon>
        <taxon>Acanthomorphata</taxon>
        <taxon>Ovalentaria</taxon>
        <taxon>Pomacentridae</taxon>
        <taxon>Stegastes</taxon>
    </lineage>
</organism>
<evidence type="ECO:0000256" key="1">
    <source>
        <dbReference type="ARBA" id="ARBA00004613"/>
    </source>
</evidence>
<dbReference type="InterPro" id="IPR000879">
    <property type="entry name" value="Guanylin"/>
</dbReference>
<dbReference type="GO" id="GO:0005576">
    <property type="term" value="C:extracellular region"/>
    <property type="evidence" value="ECO:0007669"/>
    <property type="project" value="UniProtKB-SubCell"/>
</dbReference>
<dbReference type="InterPro" id="IPR036382">
    <property type="entry name" value="Guanylin_sf"/>
</dbReference>
<evidence type="ECO:0000256" key="3">
    <source>
        <dbReference type="ARBA" id="ARBA00022525"/>
    </source>
</evidence>
<keyword evidence="4" id="KW-0732">Signal</keyword>
<evidence type="ECO:0000256" key="5">
    <source>
        <dbReference type="ARBA" id="ARBA00023157"/>
    </source>
</evidence>
<protein>
    <submittedName>
        <fullName evidence="6">Uncharacterized protein</fullName>
    </submittedName>
</protein>
<evidence type="ECO:0000313" key="6">
    <source>
        <dbReference type="Ensembl" id="ENSSPAP00000028518.1"/>
    </source>
</evidence>
<name>A0A3B5B4K9_9TELE</name>
<accession>A0A3B5B4K9</accession>
<evidence type="ECO:0000256" key="2">
    <source>
        <dbReference type="ARBA" id="ARBA00009883"/>
    </source>
</evidence>
<dbReference type="AlphaFoldDB" id="A0A3B5B4K9"/>
<proteinExistence type="inferred from homology"/>
<dbReference type="Gene3D" id="3.90.1450.10">
    <property type="entry name" value="Guanylin"/>
    <property type="match status" value="1"/>
</dbReference>
<evidence type="ECO:0000256" key="4">
    <source>
        <dbReference type="ARBA" id="ARBA00022729"/>
    </source>
</evidence>
<dbReference type="Ensembl" id="ENSSPAT00000028980.1">
    <property type="protein sequence ID" value="ENSSPAP00000028518.1"/>
    <property type="gene ID" value="ENSSPAG00000021458.1"/>
</dbReference>
<comment type="subcellular location">
    <subcellularLocation>
        <location evidence="1">Secreted</location>
    </subcellularLocation>
</comment>
<dbReference type="SUPFAM" id="SSF89890">
    <property type="entry name" value="Proguanylin"/>
    <property type="match status" value="1"/>
</dbReference>
<keyword evidence="5" id="KW-1015">Disulfide bond</keyword>
<comment type="similarity">
    <text evidence="2">Belongs to the guanylin family.</text>
</comment>
<keyword evidence="3" id="KW-0964">Secreted</keyword>